<keyword evidence="2" id="KW-1185">Reference proteome</keyword>
<protein>
    <submittedName>
        <fullName evidence="1">Uncharacterized protein</fullName>
    </submittedName>
</protein>
<sequence length="136" mass="15747">MSLYANVPVSEVVDITTDLIFNYGGFGGMSKKEFKQMLHLAVGDSFFMFHETFYMGGYNPQFLLRCHPCIRFLLSCNKKEFKAALVHGIECVNRYDICKFFHTIVNMIFIGGHLENEYHEFYKFGIICTKRAAQDT</sequence>
<evidence type="ECO:0000313" key="1">
    <source>
        <dbReference type="EMBL" id="KAK7017470.1"/>
    </source>
</evidence>
<dbReference type="Proteomes" id="UP001381693">
    <property type="component" value="Unassembled WGS sequence"/>
</dbReference>
<dbReference type="EMBL" id="JAXCGZ010023087">
    <property type="protein sequence ID" value="KAK7017470.1"/>
    <property type="molecule type" value="Genomic_DNA"/>
</dbReference>
<comment type="caution">
    <text evidence="1">The sequence shown here is derived from an EMBL/GenBank/DDBJ whole genome shotgun (WGS) entry which is preliminary data.</text>
</comment>
<gene>
    <name evidence="1" type="ORF">SK128_004387</name>
</gene>
<name>A0AAN8WF41_HALRR</name>
<evidence type="ECO:0000313" key="2">
    <source>
        <dbReference type="Proteomes" id="UP001381693"/>
    </source>
</evidence>
<reference evidence="1 2" key="1">
    <citation type="submission" date="2023-11" db="EMBL/GenBank/DDBJ databases">
        <title>Halocaridina rubra genome assembly.</title>
        <authorList>
            <person name="Smith C."/>
        </authorList>
    </citation>
    <scope>NUCLEOTIDE SEQUENCE [LARGE SCALE GENOMIC DNA]</scope>
    <source>
        <strain evidence="1">EP-1</strain>
        <tissue evidence="1">Whole</tissue>
    </source>
</reference>
<proteinExistence type="predicted"/>
<dbReference type="AlphaFoldDB" id="A0AAN8WF41"/>
<organism evidence="1 2">
    <name type="scientific">Halocaridina rubra</name>
    <name type="common">Hawaiian red shrimp</name>
    <dbReference type="NCBI Taxonomy" id="373956"/>
    <lineage>
        <taxon>Eukaryota</taxon>
        <taxon>Metazoa</taxon>
        <taxon>Ecdysozoa</taxon>
        <taxon>Arthropoda</taxon>
        <taxon>Crustacea</taxon>
        <taxon>Multicrustacea</taxon>
        <taxon>Malacostraca</taxon>
        <taxon>Eumalacostraca</taxon>
        <taxon>Eucarida</taxon>
        <taxon>Decapoda</taxon>
        <taxon>Pleocyemata</taxon>
        <taxon>Caridea</taxon>
        <taxon>Atyoidea</taxon>
        <taxon>Atyidae</taxon>
        <taxon>Halocaridina</taxon>
    </lineage>
</organism>
<accession>A0AAN8WF41</accession>